<dbReference type="FunFam" id="3.40.50.1400:FF:000002">
    <property type="entry name" value="Ferrochelatase"/>
    <property type="match status" value="1"/>
</dbReference>
<dbReference type="GO" id="GO:0005737">
    <property type="term" value="C:cytoplasm"/>
    <property type="evidence" value="ECO:0007669"/>
    <property type="project" value="UniProtKB-SubCell"/>
</dbReference>
<dbReference type="GO" id="GO:0004325">
    <property type="term" value="F:ferrochelatase activity"/>
    <property type="evidence" value="ECO:0007669"/>
    <property type="project" value="UniProtKB-UniRule"/>
</dbReference>
<dbReference type="NCBIfam" id="TIGR00109">
    <property type="entry name" value="hemH"/>
    <property type="match status" value="1"/>
</dbReference>
<dbReference type="CDD" id="cd03411">
    <property type="entry name" value="Ferrochelatase_N"/>
    <property type="match status" value="1"/>
</dbReference>
<keyword evidence="5 9" id="KW-0350">Heme biosynthesis</keyword>
<evidence type="ECO:0000256" key="8">
    <source>
        <dbReference type="ARBA" id="ARBA00024536"/>
    </source>
</evidence>
<dbReference type="Pfam" id="PF00762">
    <property type="entry name" value="Ferrochelatase"/>
    <property type="match status" value="1"/>
</dbReference>
<name>A0A171KPG4_9BURK</name>
<evidence type="ECO:0000256" key="5">
    <source>
        <dbReference type="ARBA" id="ARBA00023133"/>
    </source>
</evidence>
<accession>A0A171KPG4</accession>
<dbReference type="AlphaFoldDB" id="A0A171KPG4"/>
<comment type="function">
    <text evidence="9 10">Catalyzes the ferrous insertion into protoporphyrin IX.</text>
</comment>
<keyword evidence="7 9" id="KW-0627">Porphyrin biosynthesis</keyword>
<dbReference type="SUPFAM" id="SSF53800">
    <property type="entry name" value="Chelatase"/>
    <property type="match status" value="1"/>
</dbReference>
<proteinExistence type="inferred from homology"/>
<dbReference type="PROSITE" id="PS00534">
    <property type="entry name" value="FERROCHELATASE"/>
    <property type="match status" value="1"/>
</dbReference>
<feature type="binding site" evidence="9">
    <location>
        <position position="301"/>
    </location>
    <ligand>
        <name>Fe(2+)</name>
        <dbReference type="ChEBI" id="CHEBI:29033"/>
    </ligand>
</feature>
<dbReference type="InterPro" id="IPR033644">
    <property type="entry name" value="Ferrochelatase_C"/>
</dbReference>
<comment type="similarity">
    <text evidence="1 9 10">Belongs to the ferrochelatase family.</text>
</comment>
<comment type="caution">
    <text evidence="11">The sequence shown here is derived from an EMBL/GenBank/DDBJ whole genome shotgun (WGS) entry which is preliminary data.</text>
</comment>
<dbReference type="InterPro" id="IPR001015">
    <property type="entry name" value="Ferrochelatase"/>
</dbReference>
<dbReference type="CDD" id="cd00419">
    <property type="entry name" value="Ferrochelatase_C"/>
    <property type="match status" value="1"/>
</dbReference>
<evidence type="ECO:0000256" key="1">
    <source>
        <dbReference type="ARBA" id="ARBA00007718"/>
    </source>
</evidence>
<dbReference type="RefSeq" id="WP_068374032.1">
    <property type="nucleotide sequence ID" value="NZ_CP033936.1"/>
</dbReference>
<comment type="catalytic activity">
    <reaction evidence="8">
        <text>Fe-coproporphyrin III + 2 H(+) = coproporphyrin III + Fe(2+)</text>
        <dbReference type="Rhea" id="RHEA:49572"/>
        <dbReference type="ChEBI" id="CHEBI:15378"/>
        <dbReference type="ChEBI" id="CHEBI:29033"/>
        <dbReference type="ChEBI" id="CHEBI:68438"/>
        <dbReference type="ChEBI" id="CHEBI:131725"/>
        <dbReference type="EC" id="4.99.1.9"/>
    </reaction>
    <physiologicalReaction direction="right-to-left" evidence="8">
        <dbReference type="Rhea" id="RHEA:49574"/>
    </physiologicalReaction>
</comment>
<evidence type="ECO:0000256" key="6">
    <source>
        <dbReference type="ARBA" id="ARBA00023239"/>
    </source>
</evidence>
<evidence type="ECO:0000256" key="2">
    <source>
        <dbReference type="ARBA" id="ARBA00022490"/>
    </source>
</evidence>
<keyword evidence="2 9" id="KW-0963">Cytoplasm</keyword>
<evidence type="ECO:0000256" key="9">
    <source>
        <dbReference type="HAMAP-Rule" id="MF_00323"/>
    </source>
</evidence>
<dbReference type="Gene3D" id="3.40.50.1400">
    <property type="match status" value="2"/>
</dbReference>
<protein>
    <recommendedName>
        <fullName evidence="9 10">Ferrochelatase</fullName>
        <ecNumber evidence="9 10">4.98.1.1</ecNumber>
    </recommendedName>
    <alternativeName>
        <fullName evidence="9">Heme synthase</fullName>
    </alternativeName>
    <alternativeName>
        <fullName evidence="9">Protoheme ferro-lyase</fullName>
    </alternativeName>
</protein>
<sequence length="356" mass="38761">MKYLSEPRRSDLFEIKPAPDGAGAYGRQGVLLLNLGTPDAPTPAAIRRYLAEFLSDTRVIELPGWLWKPVLYGAILTRRPSRLAPRYASIWMDGGSPLLVYTQRQAQAVQAGLAAKGLDATVAVGMRYGQPSAQQALQSLKEAGCERILCVPLYPQYAASTTATAVDQVMRTAARMRDQPELSFIKRFHVDAGYIAAMASAINHRWKAEGEPDRLLLSFHGLPRACVEQGDPYYRDCMQTALALVARLGLSPERYAVTFQSRFGPAKWLEPDTEGTLKAWGRAGVGSVDVVCPGFTSDCLETLEEIAMEGRDAFLEAGGRQFRYIPVMNDAPAWLAALTDLIAQRLDAAPAGGVAG</sequence>
<evidence type="ECO:0000256" key="3">
    <source>
        <dbReference type="ARBA" id="ARBA00022723"/>
    </source>
</evidence>
<keyword evidence="3 9" id="KW-0479">Metal-binding</keyword>
<comment type="catalytic activity">
    <reaction evidence="9 10">
        <text>heme b + 2 H(+) = protoporphyrin IX + Fe(2+)</text>
        <dbReference type="Rhea" id="RHEA:22584"/>
        <dbReference type="ChEBI" id="CHEBI:15378"/>
        <dbReference type="ChEBI" id="CHEBI:29033"/>
        <dbReference type="ChEBI" id="CHEBI:57306"/>
        <dbReference type="ChEBI" id="CHEBI:60344"/>
        <dbReference type="EC" id="4.98.1.1"/>
    </reaction>
</comment>
<dbReference type="HAMAP" id="MF_00323">
    <property type="entry name" value="Ferrochelatase"/>
    <property type="match status" value="1"/>
</dbReference>
<evidence type="ECO:0000256" key="7">
    <source>
        <dbReference type="ARBA" id="ARBA00023244"/>
    </source>
</evidence>
<dbReference type="GO" id="GO:0046872">
    <property type="term" value="F:metal ion binding"/>
    <property type="evidence" value="ECO:0007669"/>
    <property type="project" value="UniProtKB-KW"/>
</dbReference>
<evidence type="ECO:0000256" key="10">
    <source>
        <dbReference type="RuleBase" id="RU000607"/>
    </source>
</evidence>
<dbReference type="STRING" id="206506.AAV32_14920"/>
<dbReference type="Proteomes" id="UP000078084">
    <property type="component" value="Unassembled WGS sequence"/>
</dbReference>
<keyword evidence="4 9" id="KW-0408">Iron</keyword>
<dbReference type="PATRIC" id="fig|206506.3.peg.3177"/>
<keyword evidence="6 9" id="KW-0456">Lyase</keyword>
<dbReference type="InterPro" id="IPR033659">
    <property type="entry name" value="Ferrochelatase_N"/>
</dbReference>
<gene>
    <name evidence="9" type="primary">hemH</name>
    <name evidence="11" type="ORF">AAV32_14920</name>
</gene>
<dbReference type="PANTHER" id="PTHR11108">
    <property type="entry name" value="FERROCHELATASE"/>
    <property type="match status" value="1"/>
</dbReference>
<dbReference type="EMBL" id="LBNE01000012">
    <property type="protein sequence ID" value="KKO70781.1"/>
    <property type="molecule type" value="Genomic_DNA"/>
</dbReference>
<dbReference type="InterPro" id="IPR019772">
    <property type="entry name" value="Ferrochelatase_AS"/>
</dbReference>
<feature type="binding site" evidence="9">
    <location>
        <position position="220"/>
    </location>
    <ligand>
        <name>Fe(2+)</name>
        <dbReference type="ChEBI" id="CHEBI:29033"/>
    </ligand>
</feature>
<comment type="subcellular location">
    <subcellularLocation>
        <location evidence="9 10">Cytoplasm</location>
    </subcellularLocation>
</comment>
<comment type="pathway">
    <text evidence="9 10">Porphyrin-containing compound metabolism; protoheme biosynthesis; protoheme from protoporphyrin-IX: step 1/1.</text>
</comment>
<dbReference type="GO" id="GO:0006783">
    <property type="term" value="P:heme biosynthetic process"/>
    <property type="evidence" value="ECO:0007669"/>
    <property type="project" value="UniProtKB-UniRule"/>
</dbReference>
<evidence type="ECO:0000313" key="12">
    <source>
        <dbReference type="Proteomes" id="UP000078084"/>
    </source>
</evidence>
<organism evidence="11 12">
    <name type="scientific">Kerstersia gyiorum</name>
    <dbReference type="NCBI Taxonomy" id="206506"/>
    <lineage>
        <taxon>Bacteria</taxon>
        <taxon>Pseudomonadati</taxon>
        <taxon>Pseudomonadota</taxon>
        <taxon>Betaproteobacteria</taxon>
        <taxon>Burkholderiales</taxon>
        <taxon>Alcaligenaceae</taxon>
        <taxon>Kerstersia</taxon>
    </lineage>
</organism>
<evidence type="ECO:0000313" key="11">
    <source>
        <dbReference type="EMBL" id="KKO70781.1"/>
    </source>
</evidence>
<evidence type="ECO:0000256" key="4">
    <source>
        <dbReference type="ARBA" id="ARBA00023004"/>
    </source>
</evidence>
<reference evidence="11 12" key="1">
    <citation type="submission" date="2015-04" db="EMBL/GenBank/DDBJ databases">
        <title>Genome sequence of Kerstersia gyiorum CG1.</title>
        <authorList>
            <person name="Greninger A.L."/>
            <person name="Kozyreva V."/>
            <person name="Chaturvedi V."/>
        </authorList>
    </citation>
    <scope>NUCLEOTIDE SEQUENCE [LARGE SCALE GENOMIC DNA]</scope>
    <source>
        <strain evidence="11 12">CG1</strain>
    </source>
</reference>
<keyword evidence="12" id="KW-1185">Reference proteome</keyword>
<dbReference type="OrthoDB" id="9809741at2"/>
<dbReference type="GeneID" id="99725823"/>
<dbReference type="EC" id="4.98.1.1" evidence="9 10"/>
<dbReference type="UniPathway" id="UPA00252">
    <property type="reaction ID" value="UER00325"/>
</dbReference>
<dbReference type="PANTHER" id="PTHR11108:SF1">
    <property type="entry name" value="FERROCHELATASE, MITOCHONDRIAL"/>
    <property type="match status" value="1"/>
</dbReference>